<keyword evidence="2" id="KW-0472">Membrane</keyword>
<organism evidence="4 5">
    <name type="scientific">Digitaria exilis</name>
    <dbReference type="NCBI Taxonomy" id="1010633"/>
    <lineage>
        <taxon>Eukaryota</taxon>
        <taxon>Viridiplantae</taxon>
        <taxon>Streptophyta</taxon>
        <taxon>Embryophyta</taxon>
        <taxon>Tracheophyta</taxon>
        <taxon>Spermatophyta</taxon>
        <taxon>Magnoliopsida</taxon>
        <taxon>Liliopsida</taxon>
        <taxon>Poales</taxon>
        <taxon>Poaceae</taxon>
        <taxon>PACMAD clade</taxon>
        <taxon>Panicoideae</taxon>
        <taxon>Panicodae</taxon>
        <taxon>Paniceae</taxon>
        <taxon>Anthephorinae</taxon>
        <taxon>Digitaria</taxon>
    </lineage>
</organism>
<evidence type="ECO:0000256" key="2">
    <source>
        <dbReference type="SAM" id="Phobius"/>
    </source>
</evidence>
<feature type="region of interest" description="Disordered" evidence="1">
    <location>
        <begin position="129"/>
        <end position="156"/>
    </location>
</feature>
<feature type="domain" description="Protein kinase" evidence="3">
    <location>
        <begin position="24"/>
        <end position="255"/>
    </location>
</feature>
<dbReference type="AlphaFoldDB" id="A0A835FDS0"/>
<keyword evidence="5" id="KW-1185">Reference proteome</keyword>
<reference evidence="4" key="1">
    <citation type="submission" date="2020-07" db="EMBL/GenBank/DDBJ databases">
        <title>Genome sequence and genetic diversity analysis of an under-domesticated orphan crop, white fonio (Digitaria exilis).</title>
        <authorList>
            <person name="Bennetzen J.L."/>
            <person name="Chen S."/>
            <person name="Ma X."/>
            <person name="Wang X."/>
            <person name="Yssel A.E.J."/>
            <person name="Chaluvadi S.R."/>
            <person name="Johnson M."/>
            <person name="Gangashetty P."/>
            <person name="Hamidou F."/>
            <person name="Sanogo M.D."/>
            <person name="Zwaenepoel A."/>
            <person name="Wallace J."/>
            <person name="Van De Peer Y."/>
            <person name="Van Deynze A."/>
        </authorList>
    </citation>
    <scope>NUCLEOTIDE SEQUENCE</scope>
    <source>
        <tissue evidence="4">Leaves</tissue>
    </source>
</reference>
<dbReference type="GO" id="GO:0004713">
    <property type="term" value="F:protein tyrosine kinase activity"/>
    <property type="evidence" value="ECO:0007669"/>
    <property type="project" value="InterPro"/>
</dbReference>
<gene>
    <name evidence="4" type="ORF">HU200_012966</name>
</gene>
<dbReference type="InterPro" id="IPR020635">
    <property type="entry name" value="Tyr_kinase_cat_dom"/>
</dbReference>
<feature type="compositionally biased region" description="Low complexity" evidence="1">
    <location>
        <begin position="172"/>
        <end position="185"/>
    </location>
</feature>
<proteinExistence type="predicted"/>
<accession>A0A835FDS0</accession>
<dbReference type="Gene3D" id="1.10.510.10">
    <property type="entry name" value="Transferase(Phosphotransferase) domain 1"/>
    <property type="match status" value="1"/>
</dbReference>
<evidence type="ECO:0000259" key="3">
    <source>
        <dbReference type="PROSITE" id="PS50011"/>
    </source>
</evidence>
<dbReference type="PANTHER" id="PTHR48055">
    <property type="entry name" value="LEUCINE-RICH REPEAT RECEPTOR PROTEIN KINASE EMS1"/>
    <property type="match status" value="1"/>
</dbReference>
<dbReference type="SUPFAM" id="SSF56112">
    <property type="entry name" value="Protein kinase-like (PK-like)"/>
    <property type="match status" value="1"/>
</dbReference>
<dbReference type="GO" id="GO:0005524">
    <property type="term" value="F:ATP binding"/>
    <property type="evidence" value="ECO:0007669"/>
    <property type="project" value="InterPro"/>
</dbReference>
<comment type="caution">
    <text evidence="4">The sequence shown here is derived from an EMBL/GenBank/DDBJ whole genome shotgun (WGS) entry which is preliminary data.</text>
</comment>
<dbReference type="InterPro" id="IPR051564">
    <property type="entry name" value="LRR_receptor-like_kinase"/>
</dbReference>
<dbReference type="PANTHER" id="PTHR48055:SF22">
    <property type="entry name" value="LEUCINE-RICH REPEAT RECEPTOR-LIKE SERINE_THREONINE_TYROSINE-PROTEIN KINASE SOBIR1"/>
    <property type="match status" value="1"/>
</dbReference>
<dbReference type="OrthoDB" id="4062651at2759"/>
<dbReference type="InterPro" id="IPR000719">
    <property type="entry name" value="Prot_kinase_dom"/>
</dbReference>
<dbReference type="InterPro" id="IPR011009">
    <property type="entry name" value="Kinase-like_dom_sf"/>
</dbReference>
<feature type="compositionally biased region" description="Basic residues" evidence="1">
    <location>
        <begin position="129"/>
        <end position="147"/>
    </location>
</feature>
<feature type="region of interest" description="Disordered" evidence="1">
    <location>
        <begin position="172"/>
        <end position="192"/>
    </location>
</feature>
<name>A0A835FDS0_9POAL</name>
<dbReference type="Proteomes" id="UP000636709">
    <property type="component" value="Unassembled WGS sequence"/>
</dbReference>
<evidence type="ECO:0000313" key="4">
    <source>
        <dbReference type="EMBL" id="KAF8748225.1"/>
    </source>
</evidence>
<feature type="transmembrane region" description="Helical" evidence="2">
    <location>
        <begin position="237"/>
        <end position="254"/>
    </location>
</feature>
<protein>
    <recommendedName>
        <fullName evidence="3">Protein kinase domain-containing protein</fullName>
    </recommendedName>
</protein>
<dbReference type="EMBL" id="JACEFO010001098">
    <property type="protein sequence ID" value="KAF8748225.1"/>
    <property type="molecule type" value="Genomic_DNA"/>
</dbReference>
<evidence type="ECO:0000256" key="1">
    <source>
        <dbReference type="SAM" id="MobiDB-lite"/>
    </source>
</evidence>
<dbReference type="PROSITE" id="PS50011">
    <property type="entry name" value="PROTEIN_KINASE_DOM"/>
    <property type="match status" value="1"/>
</dbReference>
<evidence type="ECO:0000313" key="5">
    <source>
        <dbReference type="Proteomes" id="UP000636709"/>
    </source>
</evidence>
<keyword evidence="2" id="KW-1133">Transmembrane helix</keyword>
<sequence length="255" mass="28869">MVIFTPKLIRRAEHLAFLEKVDGLASLSVIGRGGCGEVFKAQLPAEKEGDEPRFIAIKKIKKQSTDTPNNLRDEESRQLVKWSRQIQSEIRTVGHIRHRSLLPLAAHVPRPDCHYLVYEYMKNGSVHNALKRRRPHHRRGRQQKRRHGGADVAGASPRGWAHRARARWEHAAAGAARGEAGTSARGTEDGVHGESRLQEEVSGIIQSCQETCDAISKGMTLTCRMDFNGQRCDIRKLWYLIFDYINAAFIFLMIK</sequence>
<dbReference type="GO" id="GO:0016020">
    <property type="term" value="C:membrane"/>
    <property type="evidence" value="ECO:0007669"/>
    <property type="project" value="TreeGrafter"/>
</dbReference>
<dbReference type="SMART" id="SM00219">
    <property type="entry name" value="TyrKc"/>
    <property type="match status" value="1"/>
</dbReference>
<dbReference type="Pfam" id="PF00069">
    <property type="entry name" value="Pkinase"/>
    <property type="match status" value="1"/>
</dbReference>
<keyword evidence="2" id="KW-0812">Transmembrane</keyword>